<evidence type="ECO:0000256" key="1">
    <source>
        <dbReference type="ARBA" id="ARBA00006395"/>
    </source>
</evidence>
<dbReference type="AlphaFoldDB" id="M2R3P9"/>
<feature type="domain" description="RecQ mediated genome instability protein 1 OB-fold" evidence="3">
    <location>
        <begin position="70"/>
        <end position="190"/>
    </location>
</feature>
<dbReference type="SMART" id="SM01161">
    <property type="entry name" value="DUF1767"/>
    <property type="match status" value="1"/>
</dbReference>
<protein>
    <recommendedName>
        <fullName evidence="2">RecQ-mediated genome instability protein 1</fullName>
    </recommendedName>
</protein>
<reference evidence="5 6" key="1">
    <citation type="journal article" date="2012" name="Proc. Natl. Acad. Sci. U.S.A.">
        <title>Comparative genomics of Ceriporiopsis subvermispora and Phanerochaete chrysosporium provide insight into selective ligninolysis.</title>
        <authorList>
            <person name="Fernandez-Fueyo E."/>
            <person name="Ruiz-Duenas F.J."/>
            <person name="Ferreira P."/>
            <person name="Floudas D."/>
            <person name="Hibbett D.S."/>
            <person name="Canessa P."/>
            <person name="Larrondo L.F."/>
            <person name="James T.Y."/>
            <person name="Seelenfreund D."/>
            <person name="Lobos S."/>
            <person name="Polanco R."/>
            <person name="Tello M."/>
            <person name="Honda Y."/>
            <person name="Watanabe T."/>
            <person name="Watanabe T."/>
            <person name="Ryu J.S."/>
            <person name="Kubicek C.P."/>
            <person name="Schmoll M."/>
            <person name="Gaskell J."/>
            <person name="Hammel K.E."/>
            <person name="St John F.J."/>
            <person name="Vanden Wymelenberg A."/>
            <person name="Sabat G."/>
            <person name="Splinter BonDurant S."/>
            <person name="Syed K."/>
            <person name="Yadav J.S."/>
            <person name="Doddapaneni H."/>
            <person name="Subramanian V."/>
            <person name="Lavin J.L."/>
            <person name="Oguiza J.A."/>
            <person name="Perez G."/>
            <person name="Pisabarro A.G."/>
            <person name="Ramirez L."/>
            <person name="Santoyo F."/>
            <person name="Master E."/>
            <person name="Coutinho P.M."/>
            <person name="Henrissat B."/>
            <person name="Lombard V."/>
            <person name="Magnuson J.K."/>
            <person name="Kuees U."/>
            <person name="Hori C."/>
            <person name="Igarashi K."/>
            <person name="Samejima M."/>
            <person name="Held B.W."/>
            <person name="Barry K.W."/>
            <person name="LaButti K.M."/>
            <person name="Lapidus A."/>
            <person name="Lindquist E.A."/>
            <person name="Lucas S.M."/>
            <person name="Riley R."/>
            <person name="Salamov A.A."/>
            <person name="Hoffmeister D."/>
            <person name="Schwenk D."/>
            <person name="Hadar Y."/>
            <person name="Yarden O."/>
            <person name="de Vries R.P."/>
            <person name="Wiebenga A."/>
            <person name="Stenlid J."/>
            <person name="Eastwood D."/>
            <person name="Grigoriev I.V."/>
            <person name="Berka R.M."/>
            <person name="Blanchette R.A."/>
            <person name="Kersten P."/>
            <person name="Martinez A.T."/>
            <person name="Vicuna R."/>
            <person name="Cullen D."/>
        </authorList>
    </citation>
    <scope>NUCLEOTIDE SEQUENCE [LARGE SCALE GENOMIC DNA]</scope>
    <source>
        <strain evidence="5 6">B</strain>
    </source>
</reference>
<dbReference type="PANTHER" id="PTHR14790">
    <property type="entry name" value="RECQ-MEDIATED GENOME INSTABILITY PROTEIN 1 RMI1"/>
    <property type="match status" value="1"/>
</dbReference>
<dbReference type="HOGENOM" id="CLU_096565_1_0_1"/>
<dbReference type="STRING" id="914234.M2R3P9"/>
<dbReference type="EMBL" id="KB445806">
    <property type="protein sequence ID" value="EMD33531.1"/>
    <property type="molecule type" value="Genomic_DNA"/>
</dbReference>
<dbReference type="Pfam" id="PF08585">
    <property type="entry name" value="RMI1_N_C"/>
    <property type="match status" value="1"/>
</dbReference>
<gene>
    <name evidence="5" type="ORF">CERSUDRAFT_57022</name>
</gene>
<keyword evidence="6" id="KW-1185">Reference proteome</keyword>
<evidence type="ECO:0000313" key="5">
    <source>
        <dbReference type="EMBL" id="EMD33531.1"/>
    </source>
</evidence>
<dbReference type="GO" id="GO:0031422">
    <property type="term" value="C:RecQ family helicase-topoisomerase III complex"/>
    <property type="evidence" value="ECO:0007669"/>
    <property type="project" value="TreeGrafter"/>
</dbReference>
<dbReference type="GO" id="GO:0016604">
    <property type="term" value="C:nuclear body"/>
    <property type="evidence" value="ECO:0007669"/>
    <property type="project" value="TreeGrafter"/>
</dbReference>
<name>M2R3P9_CERS8</name>
<dbReference type="Gene3D" id="2.40.50.770">
    <property type="entry name" value="RecQ-mediated genome instability protein Rmi1, C-terminal domain"/>
    <property type="match status" value="1"/>
</dbReference>
<dbReference type="Pfam" id="PF21000">
    <property type="entry name" value="RMI1_N_N"/>
    <property type="match status" value="1"/>
</dbReference>
<dbReference type="PANTHER" id="PTHR14790:SF15">
    <property type="entry name" value="RECQ-MEDIATED GENOME INSTABILITY PROTEIN 1"/>
    <property type="match status" value="1"/>
</dbReference>
<organism evidence="5 6">
    <name type="scientific">Ceriporiopsis subvermispora (strain B)</name>
    <name type="common">White-rot fungus</name>
    <name type="synonym">Gelatoporia subvermispora</name>
    <dbReference type="NCBI Taxonomy" id="914234"/>
    <lineage>
        <taxon>Eukaryota</taxon>
        <taxon>Fungi</taxon>
        <taxon>Dikarya</taxon>
        <taxon>Basidiomycota</taxon>
        <taxon>Agaricomycotina</taxon>
        <taxon>Agaricomycetes</taxon>
        <taxon>Polyporales</taxon>
        <taxon>Gelatoporiaceae</taxon>
        <taxon>Gelatoporia</taxon>
    </lineage>
</organism>
<comment type="similarity">
    <text evidence="1">Belongs to the RMI1 family.</text>
</comment>
<evidence type="ECO:0000256" key="2">
    <source>
        <dbReference type="ARBA" id="ARBA00018987"/>
    </source>
</evidence>
<sequence length="241" mass="26806">MPAPAGVTNWLIQQYPKPRIDPQWLDECYAWIEGDLNLDPTTQLEEIIQHVESQLLQSDLRDSMLAGTGLPANVAEQINVVLNGPPVLVEIIALTEIGHSAFSLQQVRQNRLEHADLVDLGDDDQEDEGPIPKYPHSMLKMQLSDGTTTVEAIEYRRLPQLNLGETPLGFKVSLSKSETSRRSFVCMHKAACGFSKTKKRSHMPHMLYSFPFVVTCARSRCSLRTSPSAEVSHSLNLGALS</sequence>
<dbReference type="Proteomes" id="UP000016930">
    <property type="component" value="Unassembled WGS sequence"/>
</dbReference>
<dbReference type="InterPro" id="IPR013894">
    <property type="entry name" value="RMI1_OB"/>
</dbReference>
<feature type="domain" description="RMI1 N-terminal" evidence="4">
    <location>
        <begin position="16"/>
        <end position="63"/>
    </location>
</feature>
<evidence type="ECO:0000313" key="6">
    <source>
        <dbReference type="Proteomes" id="UP000016930"/>
    </source>
</evidence>
<proteinExistence type="inferred from homology"/>
<dbReference type="InterPro" id="IPR042470">
    <property type="entry name" value="RMI1_N_C_sf"/>
</dbReference>
<dbReference type="GO" id="GO:0000724">
    <property type="term" value="P:double-strand break repair via homologous recombination"/>
    <property type="evidence" value="ECO:0007669"/>
    <property type="project" value="TreeGrafter"/>
</dbReference>
<dbReference type="GO" id="GO:0000712">
    <property type="term" value="P:resolution of meiotic recombination intermediates"/>
    <property type="evidence" value="ECO:0007669"/>
    <property type="project" value="TreeGrafter"/>
</dbReference>
<evidence type="ECO:0000259" key="4">
    <source>
        <dbReference type="Pfam" id="PF21000"/>
    </source>
</evidence>
<evidence type="ECO:0000259" key="3">
    <source>
        <dbReference type="Pfam" id="PF08585"/>
    </source>
</evidence>
<dbReference type="OrthoDB" id="341511at2759"/>
<accession>M2R3P9</accession>
<dbReference type="InterPro" id="IPR049363">
    <property type="entry name" value="RMI1_N"/>
</dbReference>